<sequence>MKKVLVFTLMIVCAGFIIQSCKKNNQVSQGQMEVRMTDSPGDFVSLNVEILKIEAYLENSGWVTINETSKEINILDLTNGAEVTIASATTVQPGTYTKLKLTFSGENSLTFNGSNGSNTVNLSFGSNFSGQVEVPIHCQVSSGVTSSILLDFNVGSSIAQTGGAYTLNPIIAEITDPGTGLQGQVSGASHAAISLSNSFYTGSTYINQNGYFMIRGVPDGTYLLKIEARAEGEVLASQKSIQNVTITKGQIKNVGSIQI</sequence>
<protein>
    <submittedName>
        <fullName evidence="2">DUF4382 domain-containing protein</fullName>
    </submittedName>
</protein>
<feature type="domain" description="DUF4382" evidence="1">
    <location>
        <begin position="29"/>
        <end position="169"/>
    </location>
</feature>
<keyword evidence="3" id="KW-1185">Reference proteome</keyword>
<comment type="caution">
    <text evidence="2">The sequence shown here is derived from an EMBL/GenBank/DDBJ whole genome shotgun (WGS) entry which is preliminary data.</text>
</comment>
<dbReference type="Gene3D" id="2.60.40.1120">
    <property type="entry name" value="Carboxypeptidase-like, regulatory domain"/>
    <property type="match status" value="1"/>
</dbReference>
<accession>A0A556N067</accession>
<reference evidence="2 3" key="1">
    <citation type="submission" date="2019-07" db="EMBL/GenBank/DDBJ databases">
        <authorList>
            <person name="Huq M.A."/>
        </authorList>
    </citation>
    <scope>NUCLEOTIDE SEQUENCE [LARGE SCALE GENOMIC DNA]</scope>
    <source>
        <strain evidence="2 3">MAH-3</strain>
    </source>
</reference>
<dbReference type="EMBL" id="VLPL01000003">
    <property type="protein sequence ID" value="TSJ45463.1"/>
    <property type="molecule type" value="Genomic_DNA"/>
</dbReference>
<gene>
    <name evidence="2" type="ORF">FO442_06830</name>
</gene>
<evidence type="ECO:0000259" key="1">
    <source>
        <dbReference type="Pfam" id="PF14321"/>
    </source>
</evidence>
<name>A0A556N067_9FLAO</name>
<proteinExistence type="predicted"/>
<dbReference type="RefSeq" id="WP_144332419.1">
    <property type="nucleotide sequence ID" value="NZ_VLPL01000003.1"/>
</dbReference>
<evidence type="ECO:0000313" key="3">
    <source>
        <dbReference type="Proteomes" id="UP000316008"/>
    </source>
</evidence>
<dbReference type="AlphaFoldDB" id="A0A556N067"/>
<dbReference type="InterPro" id="IPR013784">
    <property type="entry name" value="Carb-bd-like_fold"/>
</dbReference>
<dbReference type="Proteomes" id="UP000316008">
    <property type="component" value="Unassembled WGS sequence"/>
</dbReference>
<dbReference type="GO" id="GO:0030246">
    <property type="term" value="F:carbohydrate binding"/>
    <property type="evidence" value="ECO:0007669"/>
    <property type="project" value="InterPro"/>
</dbReference>
<dbReference type="OrthoDB" id="2111471at2"/>
<dbReference type="PROSITE" id="PS51257">
    <property type="entry name" value="PROKAR_LIPOPROTEIN"/>
    <property type="match status" value="1"/>
</dbReference>
<dbReference type="Pfam" id="PF14321">
    <property type="entry name" value="DUF4382"/>
    <property type="match status" value="1"/>
</dbReference>
<dbReference type="SUPFAM" id="SSF49452">
    <property type="entry name" value="Starch-binding domain-like"/>
    <property type="match status" value="1"/>
</dbReference>
<evidence type="ECO:0000313" key="2">
    <source>
        <dbReference type="EMBL" id="TSJ45463.1"/>
    </source>
</evidence>
<organism evidence="2 3">
    <name type="scientific">Fluviicola chungangensis</name>
    <dbReference type="NCBI Taxonomy" id="2597671"/>
    <lineage>
        <taxon>Bacteria</taxon>
        <taxon>Pseudomonadati</taxon>
        <taxon>Bacteroidota</taxon>
        <taxon>Flavobacteriia</taxon>
        <taxon>Flavobacteriales</taxon>
        <taxon>Crocinitomicaceae</taxon>
        <taxon>Fluviicola</taxon>
    </lineage>
</organism>
<dbReference type="InterPro" id="IPR025491">
    <property type="entry name" value="DUF4382"/>
</dbReference>